<evidence type="ECO:0000313" key="6">
    <source>
        <dbReference type="Proteomes" id="UP000654075"/>
    </source>
</evidence>
<keyword evidence="4" id="KW-0812">Transmembrane</keyword>
<feature type="transmembrane region" description="Helical" evidence="4">
    <location>
        <begin position="878"/>
        <end position="900"/>
    </location>
</feature>
<dbReference type="PROSITE" id="PS51375">
    <property type="entry name" value="PPR"/>
    <property type="match status" value="1"/>
</dbReference>
<dbReference type="InterPro" id="IPR011990">
    <property type="entry name" value="TPR-like_helical_dom_sf"/>
</dbReference>
<evidence type="ECO:0000256" key="1">
    <source>
        <dbReference type="ARBA" id="ARBA00022737"/>
    </source>
</evidence>
<feature type="region of interest" description="Disordered" evidence="3">
    <location>
        <begin position="1091"/>
        <end position="1145"/>
    </location>
</feature>
<dbReference type="EMBL" id="CAJNNV010002946">
    <property type="protein sequence ID" value="CAE8588133.1"/>
    <property type="molecule type" value="Genomic_DNA"/>
</dbReference>
<evidence type="ECO:0000313" key="5">
    <source>
        <dbReference type="EMBL" id="CAE8588133.1"/>
    </source>
</evidence>
<dbReference type="Pfam" id="PF13041">
    <property type="entry name" value="PPR_2"/>
    <property type="match status" value="1"/>
</dbReference>
<comment type="caution">
    <text evidence="5">The sequence shown here is derived from an EMBL/GenBank/DDBJ whole genome shotgun (WGS) entry which is preliminary data.</text>
</comment>
<feature type="compositionally biased region" description="Low complexity" evidence="3">
    <location>
        <begin position="1122"/>
        <end position="1133"/>
    </location>
</feature>
<dbReference type="PANTHER" id="PTHR47447:SF17">
    <property type="entry name" value="OS12G0638900 PROTEIN"/>
    <property type="match status" value="1"/>
</dbReference>
<keyword evidence="4" id="KW-0472">Membrane</keyword>
<dbReference type="Proteomes" id="UP000654075">
    <property type="component" value="Unassembled WGS sequence"/>
</dbReference>
<feature type="compositionally biased region" description="Basic and acidic residues" evidence="3">
    <location>
        <begin position="996"/>
        <end position="1006"/>
    </location>
</feature>
<keyword evidence="1" id="KW-0677">Repeat</keyword>
<feature type="region of interest" description="Disordered" evidence="3">
    <location>
        <begin position="993"/>
        <end position="1028"/>
    </location>
</feature>
<feature type="region of interest" description="Disordered" evidence="3">
    <location>
        <begin position="240"/>
        <end position="275"/>
    </location>
</feature>
<feature type="compositionally biased region" description="Acidic residues" evidence="3">
    <location>
        <begin position="1274"/>
        <end position="1287"/>
    </location>
</feature>
<gene>
    <name evidence="5" type="ORF">PGLA1383_LOCUS6941</name>
</gene>
<evidence type="ECO:0000256" key="4">
    <source>
        <dbReference type="SAM" id="Phobius"/>
    </source>
</evidence>
<evidence type="ECO:0000256" key="2">
    <source>
        <dbReference type="PROSITE-ProRule" id="PRU00708"/>
    </source>
</evidence>
<feature type="region of interest" description="Disordered" evidence="3">
    <location>
        <begin position="1"/>
        <end position="21"/>
    </location>
</feature>
<keyword evidence="4" id="KW-1133">Transmembrane helix</keyword>
<dbReference type="PANTHER" id="PTHR47447">
    <property type="entry name" value="OS03G0856100 PROTEIN"/>
    <property type="match status" value="1"/>
</dbReference>
<feature type="compositionally biased region" description="Low complexity" evidence="3">
    <location>
        <begin position="241"/>
        <end position="275"/>
    </location>
</feature>
<proteinExistence type="predicted"/>
<feature type="compositionally biased region" description="Basic residues" evidence="3">
    <location>
        <begin position="1302"/>
        <end position="1312"/>
    </location>
</feature>
<organism evidence="5 6">
    <name type="scientific">Polarella glacialis</name>
    <name type="common">Dinoflagellate</name>
    <dbReference type="NCBI Taxonomy" id="89957"/>
    <lineage>
        <taxon>Eukaryota</taxon>
        <taxon>Sar</taxon>
        <taxon>Alveolata</taxon>
        <taxon>Dinophyceae</taxon>
        <taxon>Suessiales</taxon>
        <taxon>Suessiaceae</taxon>
        <taxon>Polarella</taxon>
    </lineage>
</organism>
<feature type="repeat" description="PPR" evidence="2">
    <location>
        <begin position="103"/>
        <end position="137"/>
    </location>
</feature>
<feature type="compositionally biased region" description="Polar residues" evidence="3">
    <location>
        <begin position="1254"/>
        <end position="1270"/>
    </location>
</feature>
<feature type="region of interest" description="Disordered" evidence="3">
    <location>
        <begin position="1299"/>
        <end position="1327"/>
    </location>
</feature>
<keyword evidence="6" id="KW-1185">Reference proteome</keyword>
<name>A0A813DRT9_POLGL</name>
<dbReference type="Gene3D" id="1.25.40.10">
    <property type="entry name" value="Tetratricopeptide repeat domain"/>
    <property type="match status" value="4"/>
</dbReference>
<sequence>MLSPGQAQFGGRWPVSNEKQPRATDKKKCRQLLIECTSELSVCCRRRLWERALLILGRLTKQGLVEPDSMAVATAACACSKGRQWRRGVHILADMKSSQLRPTTVPYNAVAAACGKNGQWHVAFQVIRALRVEAIQPDIFSYNILISACDDQSAMLWRRSLDLLLSQMTLEQLQPDLVSHNAGISSCSENNKWDYSLELLEKLRQRHGFTDEVGPNAALAACARMSKWEVVLSLVSHLRRSNNNNPSNSNNKNSNNNNSNNPSNNNNSQRNNGSSPDCGLRLDVITCNSVALALGKGFQWSLALHAVEAGKQEAISELPTLVTCSSLTSAVCAAPDGWVRALVLLQEARRRALETNIVIFSSASRACSVEQGQWAQALALLHSASSIALKADGAALVDCLGACRAGRHWKLALSMLSGHHEQQTGFRVSVVATNAALSALASVKSAWPAALALFRHFWEVALQPDAASWSATLIACPGWEAALTLATFGLRRVNNTPESSETIVQGAVLSACEGRLWQVALHLSNCQDHVCRGQVKGADVDATRGALAGALTLEGFWRSALSLLFASWGSRLQANIVSLNAAASAWVLSGNWAQPLALLKHMWSNVVEPNAITLKATVGSCTVSTYWVASLRLLQTAAERGVPGNVAVAGAGVAACETGRSWVPMDAWLDEVSSFGLASVTARIANTVERWGRSYPNLAELFRSILQISKQLKLARSRSEKQVAEEAVRQAAFERSRVAACSTIITTVCPLFGILLFLRASLVLWRGVAVESLPVVLVSYLLFLLASSGVVELTSFVLDVLAVCFYAVIFVSAFLLPSPATVLLLSPVRCLARAMIGLTFSNTKLTVICSIPVSVANIYKLIEASSVFRIAGGQDSDYVILAIASEVVSFLMIIFVVCMVEKLFKEKVDVALDAVHMEHSLHSKRKLLSVLCDAHVELGHDFRILGRCTELSQMLMTGFGPNSNGLGGTVFTTLLAEIDQRRFVDFVAVSAMPGRSESDDNDKSSETSRSSQSSRAASSHVHSSAPAKSLHVSIRDAAGVRFPIELFHVLVHNMRNPSAPPSHLIGIREEPGGHEISTSFQQLGSISEVPGAAVGGAGAAPQSAEPPTRVLSDLNPTGGPGSRASQASSDSGSSRGGGSRTAQFDLPDLPSIHRIEFQFDGMADGFPVQQARIYFKGRAATESSACAMMKDLLPESLWPRFRGWAQNAINDGMAGHGDMYNPTESAVELLLLGRADTKLCADEVQFRVEELNETGDTQGEQKTTQASRSMEATDQAEEAEEEISEPECESVAVWATMSGIQQHRKKAKKRSSRSAQVNDQAPTLAAIQEHDRRMFRAAMHDMLENKPR</sequence>
<accession>A0A813DRT9</accession>
<dbReference type="InterPro" id="IPR002885">
    <property type="entry name" value="PPR_rpt"/>
</dbReference>
<feature type="transmembrane region" description="Helical" evidence="4">
    <location>
        <begin position="738"/>
        <end position="758"/>
    </location>
</feature>
<reference evidence="5" key="1">
    <citation type="submission" date="2021-02" db="EMBL/GenBank/DDBJ databases">
        <authorList>
            <person name="Dougan E. K."/>
            <person name="Rhodes N."/>
            <person name="Thang M."/>
            <person name="Chan C."/>
        </authorList>
    </citation>
    <scope>NUCLEOTIDE SEQUENCE</scope>
</reference>
<evidence type="ECO:0008006" key="7">
    <source>
        <dbReference type="Google" id="ProtNLM"/>
    </source>
</evidence>
<feature type="region of interest" description="Disordered" evidence="3">
    <location>
        <begin position="1251"/>
        <end position="1287"/>
    </location>
</feature>
<dbReference type="OrthoDB" id="185373at2759"/>
<feature type="transmembrane region" description="Helical" evidence="4">
    <location>
        <begin position="764"/>
        <end position="784"/>
    </location>
</feature>
<protein>
    <recommendedName>
        <fullName evidence="7">Pentatricopeptide repeat-containing protein, chloroplastic</fullName>
    </recommendedName>
</protein>
<feature type="compositionally biased region" description="Low complexity" evidence="3">
    <location>
        <begin position="1007"/>
        <end position="1028"/>
    </location>
</feature>
<evidence type="ECO:0000256" key="3">
    <source>
        <dbReference type="SAM" id="MobiDB-lite"/>
    </source>
</evidence>
<feature type="transmembrane region" description="Helical" evidence="4">
    <location>
        <begin position="796"/>
        <end position="816"/>
    </location>
</feature>